<comment type="similarity">
    <text evidence="2 6">Belongs to the CDC50/LEM3 family.</text>
</comment>
<keyword evidence="4 7" id="KW-1133">Transmembrane helix</keyword>
<keyword evidence="5 6" id="KW-0472">Membrane</keyword>
<dbReference type="EMBL" id="HBGN01031494">
    <property type="protein sequence ID" value="CAD9348223.1"/>
    <property type="molecule type" value="Transcribed_RNA"/>
</dbReference>
<evidence type="ECO:0000256" key="7">
    <source>
        <dbReference type="SAM" id="Phobius"/>
    </source>
</evidence>
<evidence type="ECO:0000313" key="9">
    <source>
        <dbReference type="EMBL" id="CAD9348225.1"/>
    </source>
</evidence>
<sequence>MGGSEIGDDDTLVLSNQPLLKEHEPQDTALRQQRIRAWNPILDPIWVAVSMLIIGVAFVPVGFKITGDVDDLTSLSIEYDAFNAKDPICGIGEVALANKSCTLEFEVDRDLEPPILVHYKVTGFNQNQRSYVDSRDDVQLLGRTVASDADDCNPLRKIGDTNINPCGLIANTFFYDKFTLQPVNDASGQPLQFLEEGIAWESDMRFKFAQPEAFKYDVCDSCDDCSCTRPDWSCDTPYVAPNGTCFRYFYPDDDTTRYLHETYPLVVNPIEGVTNEHFIVWMRVAALPSFQKLYGYFNQPIAKGTTLKFDVLANWEVTSFRGSKSLIVSTSYIFGGKNPWLGRLFIIVGFVSIALGVFFLGKQIIRPRKLADRDYLMYKED</sequence>
<evidence type="ECO:0000256" key="3">
    <source>
        <dbReference type="ARBA" id="ARBA00022692"/>
    </source>
</evidence>
<comment type="subcellular location">
    <subcellularLocation>
        <location evidence="1">Membrane</location>
        <topology evidence="1">Multi-pass membrane protein</topology>
    </subcellularLocation>
</comment>
<dbReference type="GO" id="GO:0005783">
    <property type="term" value="C:endoplasmic reticulum"/>
    <property type="evidence" value="ECO:0007669"/>
    <property type="project" value="TreeGrafter"/>
</dbReference>
<dbReference type="GO" id="GO:0005886">
    <property type="term" value="C:plasma membrane"/>
    <property type="evidence" value="ECO:0007669"/>
    <property type="project" value="TreeGrafter"/>
</dbReference>
<feature type="transmembrane region" description="Helical" evidence="7">
    <location>
        <begin position="340"/>
        <end position="360"/>
    </location>
</feature>
<gene>
    <name evidence="8" type="ORF">DBRI1063_LOCUS20305</name>
    <name evidence="9" type="ORF">DBRI1063_LOCUS20306</name>
</gene>
<reference evidence="9" key="1">
    <citation type="submission" date="2021-01" db="EMBL/GenBank/DDBJ databases">
        <authorList>
            <person name="Corre E."/>
            <person name="Pelletier E."/>
            <person name="Niang G."/>
            <person name="Scheremetjew M."/>
            <person name="Finn R."/>
            <person name="Kale V."/>
            <person name="Holt S."/>
            <person name="Cochrane G."/>
            <person name="Meng A."/>
            <person name="Brown T."/>
            <person name="Cohen L."/>
        </authorList>
    </citation>
    <scope>NUCLEOTIDE SEQUENCE</scope>
    <source>
        <strain evidence="9">Pop2</strain>
    </source>
</reference>
<dbReference type="AlphaFoldDB" id="A0A6U3TG61"/>
<accession>A0A6U3TG61</accession>
<evidence type="ECO:0000256" key="6">
    <source>
        <dbReference type="PIRNR" id="PIRNR015840"/>
    </source>
</evidence>
<name>A0A6U3TG61_9STRA</name>
<organism evidence="9">
    <name type="scientific">Ditylum brightwellii</name>
    <dbReference type="NCBI Taxonomy" id="49249"/>
    <lineage>
        <taxon>Eukaryota</taxon>
        <taxon>Sar</taxon>
        <taxon>Stramenopiles</taxon>
        <taxon>Ochrophyta</taxon>
        <taxon>Bacillariophyta</taxon>
        <taxon>Mediophyceae</taxon>
        <taxon>Lithodesmiophycidae</taxon>
        <taxon>Lithodesmiales</taxon>
        <taxon>Lithodesmiaceae</taxon>
        <taxon>Ditylum</taxon>
    </lineage>
</organism>
<protein>
    <submittedName>
        <fullName evidence="9">Uncharacterized protein</fullName>
    </submittedName>
</protein>
<evidence type="ECO:0000313" key="8">
    <source>
        <dbReference type="EMBL" id="CAD9348223.1"/>
    </source>
</evidence>
<evidence type="ECO:0000256" key="1">
    <source>
        <dbReference type="ARBA" id="ARBA00004141"/>
    </source>
</evidence>
<dbReference type="InterPro" id="IPR005045">
    <property type="entry name" value="CDC50/LEM3_fam"/>
</dbReference>
<evidence type="ECO:0000256" key="4">
    <source>
        <dbReference type="ARBA" id="ARBA00022989"/>
    </source>
</evidence>
<dbReference type="PANTHER" id="PTHR10926">
    <property type="entry name" value="CELL CYCLE CONTROL PROTEIN 50"/>
    <property type="match status" value="1"/>
</dbReference>
<evidence type="ECO:0000256" key="2">
    <source>
        <dbReference type="ARBA" id="ARBA00009457"/>
    </source>
</evidence>
<dbReference type="GO" id="GO:0005794">
    <property type="term" value="C:Golgi apparatus"/>
    <property type="evidence" value="ECO:0007669"/>
    <property type="project" value="TreeGrafter"/>
</dbReference>
<keyword evidence="3 7" id="KW-0812">Transmembrane</keyword>
<dbReference type="EMBL" id="HBGN01031495">
    <property type="protein sequence ID" value="CAD9348225.1"/>
    <property type="molecule type" value="Transcribed_RNA"/>
</dbReference>
<evidence type="ECO:0000256" key="5">
    <source>
        <dbReference type="ARBA" id="ARBA00023136"/>
    </source>
</evidence>
<feature type="transmembrane region" description="Helical" evidence="7">
    <location>
        <begin position="41"/>
        <end position="63"/>
    </location>
</feature>
<dbReference type="PANTHER" id="PTHR10926:SF0">
    <property type="entry name" value="CDC50, ISOFORM A"/>
    <property type="match status" value="1"/>
</dbReference>
<dbReference type="Pfam" id="PF03381">
    <property type="entry name" value="CDC50"/>
    <property type="match status" value="1"/>
</dbReference>
<proteinExistence type="inferred from homology"/>
<dbReference type="PIRSF" id="PIRSF015840">
    <property type="entry name" value="DUF284_TM_euk"/>
    <property type="match status" value="1"/>
</dbReference>